<proteinExistence type="predicted"/>
<dbReference type="GeneID" id="93642901"/>
<dbReference type="Proteomes" id="UP000031829">
    <property type="component" value="Chromosome"/>
</dbReference>
<reference evidence="1 2" key="1">
    <citation type="journal article" date="2015" name="Genome Announc.">
        <title>Complete genome sequences for 35 biothreat assay-relevant bacillus species.</title>
        <authorList>
            <person name="Johnson S.L."/>
            <person name="Daligault H.E."/>
            <person name="Davenport K.W."/>
            <person name="Jaissle J."/>
            <person name="Frey K.G."/>
            <person name="Ladner J.T."/>
            <person name="Broomall S.M."/>
            <person name="Bishop-Lilly K.A."/>
            <person name="Bruce D.C."/>
            <person name="Gibbons H.S."/>
            <person name="Coyne S.R."/>
            <person name="Lo C.C."/>
            <person name="Meincke L."/>
            <person name="Munk A.C."/>
            <person name="Koroleva G.I."/>
            <person name="Rosenzweig C.N."/>
            <person name="Palacios G.F."/>
            <person name="Redden C.L."/>
            <person name="Minogue T.D."/>
            <person name="Chain P.S."/>
        </authorList>
    </citation>
    <scope>NUCLEOTIDE SEQUENCE [LARGE SCALE GENOMIC DNA]</scope>
    <source>
        <strain evidence="2">ATCC 14581 / DSM 32 / JCM 2506 / NBRC 15308 / NCIMB 9376 / NCTC 10342 / NRRL B-14308 / VKM B-512</strain>
    </source>
</reference>
<protein>
    <submittedName>
        <fullName evidence="1">Uncharacterized protein</fullName>
    </submittedName>
</protein>
<gene>
    <name evidence="1" type="ORF">BG04_4925</name>
</gene>
<organism evidence="1 2">
    <name type="scientific">Priestia megaterium (strain ATCC 14581 / DSM 32 / CCUG 1817 / JCM 2506 / NBRC 15308 / NCIMB 9376 / NCTC 10342 / NRRL B-14308 / VKM B-512 / Ford 19)</name>
    <name type="common">Bacillus megaterium</name>
    <dbReference type="NCBI Taxonomy" id="1348623"/>
    <lineage>
        <taxon>Bacteria</taxon>
        <taxon>Bacillati</taxon>
        <taxon>Bacillota</taxon>
        <taxon>Bacilli</taxon>
        <taxon>Bacillales</taxon>
        <taxon>Bacillaceae</taxon>
        <taxon>Priestia</taxon>
    </lineage>
</organism>
<accession>A0A0B6AUU9</accession>
<dbReference type="HOGENOM" id="CLU_2598743_0_0_9"/>
<name>A0A0B6AUU9_PRIM2</name>
<dbReference type="KEGG" id="bmeg:BG04_4925"/>
<dbReference type="EMBL" id="CP009920">
    <property type="protein sequence ID" value="AJI23649.1"/>
    <property type="molecule type" value="Genomic_DNA"/>
</dbReference>
<evidence type="ECO:0000313" key="2">
    <source>
        <dbReference type="Proteomes" id="UP000031829"/>
    </source>
</evidence>
<sequence length="79" mass="9148">MTIIKIKEMLETLLQYEDSEIIHTIYSVHNTFSLSYSKELKTFQLRNVETGEIERFTDVETTSIALYKIISTGGKKVTE</sequence>
<dbReference type="RefSeq" id="WP_034651763.1">
    <property type="nucleotide sequence ID" value="NZ_BCVB01000015.1"/>
</dbReference>
<evidence type="ECO:0000313" key="1">
    <source>
        <dbReference type="EMBL" id="AJI23649.1"/>
    </source>
</evidence>
<dbReference type="AlphaFoldDB" id="A0A0B6AUU9"/>